<gene>
    <name evidence="1" type="ORF">MUN79_12655</name>
</gene>
<evidence type="ECO:0008006" key="3">
    <source>
        <dbReference type="Google" id="ProtNLM"/>
    </source>
</evidence>
<evidence type="ECO:0000313" key="1">
    <source>
        <dbReference type="EMBL" id="UOQ74638.1"/>
    </source>
</evidence>
<dbReference type="RefSeq" id="WP_244677977.1">
    <property type="nucleotide sequence ID" value="NZ_CP095046.1"/>
</dbReference>
<dbReference type="EMBL" id="CP095046">
    <property type="protein sequence ID" value="UOQ74638.1"/>
    <property type="molecule type" value="Genomic_DNA"/>
</dbReference>
<reference evidence="1" key="1">
    <citation type="submission" date="2022-04" db="EMBL/GenBank/DDBJ databases">
        <title>Hymenobacter sp. isolated from the air.</title>
        <authorList>
            <person name="Won M."/>
            <person name="Lee C.-M."/>
            <person name="Woen H.-Y."/>
            <person name="Kwon S.-W."/>
        </authorList>
    </citation>
    <scope>NUCLEOTIDE SEQUENCE</scope>
    <source>
        <strain evidence="1">5116S-3</strain>
    </source>
</reference>
<name>A0A8T9QEP9_9BACT</name>
<dbReference type="PROSITE" id="PS51257">
    <property type="entry name" value="PROKAR_LIPOPROTEIN"/>
    <property type="match status" value="1"/>
</dbReference>
<keyword evidence="2" id="KW-1185">Reference proteome</keyword>
<dbReference type="KEGG" id="hcu:MUN79_12655"/>
<dbReference type="Proteomes" id="UP000831796">
    <property type="component" value="Chromosome"/>
</dbReference>
<evidence type="ECO:0000313" key="2">
    <source>
        <dbReference type="Proteomes" id="UP000831796"/>
    </source>
</evidence>
<sequence>MKMLAKNRMTLALGLALASCSVREDVVFSAFDELHYLQLYEKNNEFEILHNGLNTAQGRYQVKGDTILLNYLPGQFTVKRSEELDGANAKLTRIVIIDRKQSHIRSADKHPFCAQITVNRLTRATSIQ</sequence>
<organism evidence="1 2">
    <name type="scientific">Hymenobacter cellulosilyticus</name>
    <dbReference type="NCBI Taxonomy" id="2932248"/>
    <lineage>
        <taxon>Bacteria</taxon>
        <taxon>Pseudomonadati</taxon>
        <taxon>Bacteroidota</taxon>
        <taxon>Cytophagia</taxon>
        <taxon>Cytophagales</taxon>
        <taxon>Hymenobacteraceae</taxon>
        <taxon>Hymenobacter</taxon>
    </lineage>
</organism>
<accession>A0A8T9QEP9</accession>
<proteinExistence type="predicted"/>
<dbReference type="AlphaFoldDB" id="A0A8T9QEP9"/>
<protein>
    <recommendedName>
        <fullName evidence="3">Lipoprotein</fullName>
    </recommendedName>
</protein>